<comment type="caution">
    <text evidence="1">The sequence shown here is derived from an EMBL/GenBank/DDBJ whole genome shotgun (WGS) entry which is preliminary data.</text>
</comment>
<evidence type="ECO:0000313" key="1">
    <source>
        <dbReference type="EMBL" id="MCJ2183388.1"/>
    </source>
</evidence>
<reference evidence="1" key="1">
    <citation type="submission" date="2022-03" db="EMBL/GenBank/DDBJ databases">
        <title>Identification of a novel bacterium isolated from mangrove sediments.</title>
        <authorList>
            <person name="Pan X."/>
        </authorList>
    </citation>
    <scope>NUCLEOTIDE SEQUENCE</scope>
    <source>
        <strain evidence="1">B1949</strain>
    </source>
</reference>
<protein>
    <submittedName>
        <fullName evidence="1">Uncharacterized protein</fullName>
    </submittedName>
</protein>
<accession>A0ABT0BE98</accession>
<dbReference type="RefSeq" id="WP_244021161.1">
    <property type="nucleotide sequence ID" value="NZ_JALHLF010000044.1"/>
</dbReference>
<dbReference type="Proteomes" id="UP001162881">
    <property type="component" value="Unassembled WGS sequence"/>
</dbReference>
<dbReference type="EMBL" id="JALHLF010000044">
    <property type="protein sequence ID" value="MCJ2183388.1"/>
    <property type="molecule type" value="Genomic_DNA"/>
</dbReference>
<evidence type="ECO:0000313" key="2">
    <source>
        <dbReference type="Proteomes" id="UP001162881"/>
    </source>
</evidence>
<keyword evidence="2" id="KW-1185">Reference proteome</keyword>
<name>A0ABT0BE98_9SPHN</name>
<sequence length="152" mass="15771">MAIANAAWFDREETRLRAMGHNIAINPARRAAPVVTGANGAQQCLLSNGGIIDPQSRVLAGRHQSGALRFGGGGLVPQAAVRELCCVAIEWSDMTLIIQARTIRPLLVYEGPGAPAKVCGGASTSMAAGRVTSGSSRPSFLASATRICAAMR</sequence>
<organism evidence="1 2">
    <name type="scientific">Novosphingobium organovorum</name>
    <dbReference type="NCBI Taxonomy" id="2930092"/>
    <lineage>
        <taxon>Bacteria</taxon>
        <taxon>Pseudomonadati</taxon>
        <taxon>Pseudomonadota</taxon>
        <taxon>Alphaproteobacteria</taxon>
        <taxon>Sphingomonadales</taxon>
        <taxon>Sphingomonadaceae</taxon>
        <taxon>Novosphingobium</taxon>
    </lineage>
</organism>
<proteinExistence type="predicted"/>
<gene>
    <name evidence="1" type="ORF">MTR62_11905</name>
</gene>